<keyword evidence="1" id="KW-0325">Glycoprotein</keyword>
<protein>
    <submittedName>
        <fullName evidence="4">Uncharacterized protein</fullName>
    </submittedName>
</protein>
<dbReference type="InterPro" id="IPR055356">
    <property type="entry name" value="ZP-N"/>
</dbReference>
<reference evidence="4" key="2">
    <citation type="submission" date="2025-09" db="UniProtKB">
        <authorList>
            <consortium name="Ensembl"/>
        </authorList>
    </citation>
    <scope>IDENTIFICATION</scope>
</reference>
<proteinExistence type="predicted"/>
<evidence type="ECO:0000259" key="2">
    <source>
        <dbReference type="Pfam" id="PF23344"/>
    </source>
</evidence>
<evidence type="ECO:0000259" key="3">
    <source>
        <dbReference type="Pfam" id="PF26060"/>
    </source>
</evidence>
<dbReference type="Ensembl" id="ENSSPUT00000025298.1">
    <property type="protein sequence ID" value="ENSSPUP00000023712.1"/>
    <property type="gene ID" value="ENSSPUG00000018181.1"/>
</dbReference>
<organism evidence="4 5">
    <name type="scientific">Sphenodon punctatus</name>
    <name type="common">Tuatara</name>
    <name type="synonym">Hatteria punctata</name>
    <dbReference type="NCBI Taxonomy" id="8508"/>
    <lineage>
        <taxon>Eukaryota</taxon>
        <taxon>Metazoa</taxon>
        <taxon>Chordata</taxon>
        <taxon>Craniata</taxon>
        <taxon>Vertebrata</taxon>
        <taxon>Euteleostomi</taxon>
        <taxon>Lepidosauria</taxon>
        <taxon>Sphenodontia</taxon>
        <taxon>Sphenodontidae</taxon>
        <taxon>Sphenodon</taxon>
    </lineage>
</organism>
<reference evidence="4" key="1">
    <citation type="submission" date="2025-08" db="UniProtKB">
        <authorList>
            <consortium name="Ensembl"/>
        </authorList>
    </citation>
    <scope>IDENTIFICATION</scope>
</reference>
<feature type="domain" description="TGFBR3/Endoglin-like N-terminal" evidence="3">
    <location>
        <begin position="2"/>
        <end position="126"/>
    </location>
</feature>
<accession>A0A8D0HLB0</accession>
<dbReference type="InterPro" id="IPR058899">
    <property type="entry name" value="TGFBR3/Endoglin-like_N"/>
</dbReference>
<keyword evidence="5" id="KW-1185">Reference proteome</keyword>
<evidence type="ECO:0000313" key="5">
    <source>
        <dbReference type="Proteomes" id="UP000694392"/>
    </source>
</evidence>
<dbReference type="Proteomes" id="UP000694392">
    <property type="component" value="Unplaced"/>
</dbReference>
<dbReference type="Gene3D" id="2.60.40.3210">
    <property type="entry name" value="Zona pellucida, ZP-N domain"/>
    <property type="match status" value="1"/>
</dbReference>
<dbReference type="AlphaFoldDB" id="A0A8D0HLB0"/>
<dbReference type="Pfam" id="PF23344">
    <property type="entry name" value="ZP-N"/>
    <property type="match status" value="1"/>
</dbReference>
<evidence type="ECO:0000256" key="1">
    <source>
        <dbReference type="ARBA" id="ARBA00023180"/>
    </source>
</evidence>
<feature type="domain" description="TGFBR3/Endoglin-like N-terminal" evidence="3">
    <location>
        <begin position="137"/>
        <end position="263"/>
    </location>
</feature>
<dbReference type="OMA" id="SWANITW"/>
<sequence>MASLQLNVSSAEGNVTQQRNVVFVIDSNPFVFVSVQSKDLSLTFVYNLSRLYVSGPNTKSNTSLPVFSSSEGLLQWVKETYGGITSFTELKNPQWIRFQVGEDASSPSECIPKMDFNARSYLESEVSFQEVRSCKDPSMQERKEAHIVRVNQSLEETSPKSVEVELNVVCPGGEPVKEPAVLLILYSSQPDLSWKFCQMPGKIQFLASGKYSFQSMPPFVVNGTSLPDTKQGLISKAHEQGYNHIGSYTEVSSASRVTLQLHQCVSTERTRETTTLTSSHMPVSAIRHPVENVVLLCKPWRCMDDSIEIVLHKIFLQASRYSVISVTLQDPQCKAEQNETHFVLRSRLGSCDTDLEPWSKGFKAKNKVGGAPTQQSLT</sequence>
<evidence type="ECO:0000313" key="4">
    <source>
        <dbReference type="Ensembl" id="ENSSPUP00000023712.1"/>
    </source>
</evidence>
<dbReference type="GeneTree" id="ENSGT00530000063861"/>
<name>A0A8D0HLB0_SPHPU</name>
<feature type="domain" description="ZP-N" evidence="2">
    <location>
        <begin position="302"/>
        <end position="357"/>
    </location>
</feature>
<dbReference type="Pfam" id="PF26060">
    <property type="entry name" value="TGFBR3_N"/>
    <property type="match status" value="2"/>
</dbReference>